<evidence type="ECO:0000313" key="14">
    <source>
        <dbReference type="Proteomes" id="UP000245771"/>
    </source>
</evidence>
<sequence>MAHADRARDPCPYVILNDAGGAFSMGAIGGTIWYAIKGSRNSPRGSRLPGAIAAIKARAPVLGGNFGIWGTMFSTFDCTVKGIRQKEDYWNSIIAGFMTGGSLAIRAGPKTAVGSGIMCGILLGCFEGVGALIQRLTAEGHKPVAPIIPDTTTQNGALGSGPVSSQIPAPA</sequence>
<feature type="region of interest" description="Disordered" evidence="11">
    <location>
        <begin position="149"/>
        <end position="171"/>
    </location>
</feature>
<dbReference type="PANTHER" id="PTHR10485">
    <property type="entry name" value="MITOCHONDRIAL IMPORT INNER MEMBRANE TRANSLOCASE SUBUNIT TIM-17"/>
    <property type="match status" value="1"/>
</dbReference>
<dbReference type="GO" id="GO:0030150">
    <property type="term" value="P:protein import into mitochondrial matrix"/>
    <property type="evidence" value="ECO:0007669"/>
    <property type="project" value="TreeGrafter"/>
</dbReference>
<feature type="transmembrane region" description="Helical" evidence="12">
    <location>
        <begin position="113"/>
        <end position="133"/>
    </location>
</feature>
<dbReference type="OrthoDB" id="2261329at2759"/>
<evidence type="ECO:0000256" key="1">
    <source>
        <dbReference type="ARBA" id="ARBA00004448"/>
    </source>
</evidence>
<feature type="transmembrane region" description="Helical" evidence="12">
    <location>
        <begin position="89"/>
        <end position="107"/>
    </location>
</feature>
<dbReference type="Proteomes" id="UP000245771">
    <property type="component" value="Unassembled WGS sequence"/>
</dbReference>
<keyword evidence="6" id="KW-0653">Protein transport</keyword>
<evidence type="ECO:0000313" key="13">
    <source>
        <dbReference type="EMBL" id="PWN35881.1"/>
    </source>
</evidence>
<reference evidence="13 14" key="1">
    <citation type="journal article" date="2018" name="Mol. Biol. Evol.">
        <title>Broad Genomic Sampling Reveals a Smut Pathogenic Ancestry of the Fungal Clade Ustilaginomycotina.</title>
        <authorList>
            <person name="Kijpornyongpan T."/>
            <person name="Mondo S.J."/>
            <person name="Barry K."/>
            <person name="Sandor L."/>
            <person name="Lee J."/>
            <person name="Lipzen A."/>
            <person name="Pangilinan J."/>
            <person name="LaButti K."/>
            <person name="Hainaut M."/>
            <person name="Henrissat B."/>
            <person name="Grigoriev I.V."/>
            <person name="Spatafora J.W."/>
            <person name="Aime M.C."/>
        </authorList>
    </citation>
    <scope>NUCLEOTIDE SEQUENCE [LARGE SCALE GENOMIC DNA]</scope>
    <source>
        <strain evidence="13 14">MCA 3882</strain>
    </source>
</reference>
<evidence type="ECO:0000256" key="8">
    <source>
        <dbReference type="ARBA" id="ARBA00023010"/>
    </source>
</evidence>
<accession>A0A316VIP3</accession>
<gene>
    <name evidence="13" type="ORF">FA14DRAFT_160860</name>
</gene>
<keyword evidence="5" id="KW-0999">Mitochondrion inner membrane</keyword>
<dbReference type="EMBL" id="KZ819603">
    <property type="protein sequence ID" value="PWN35881.1"/>
    <property type="molecule type" value="Genomic_DNA"/>
</dbReference>
<keyword evidence="10 12" id="KW-0472">Membrane</keyword>
<dbReference type="RefSeq" id="XP_025356183.1">
    <property type="nucleotide sequence ID" value="XM_025498864.1"/>
</dbReference>
<name>A0A316VIP3_9BASI</name>
<keyword evidence="7 12" id="KW-1133">Transmembrane helix</keyword>
<dbReference type="GO" id="GO:0005744">
    <property type="term" value="C:TIM23 mitochondrial import inner membrane translocase complex"/>
    <property type="evidence" value="ECO:0007669"/>
    <property type="project" value="TreeGrafter"/>
</dbReference>
<dbReference type="AlphaFoldDB" id="A0A316VIP3"/>
<evidence type="ECO:0000256" key="4">
    <source>
        <dbReference type="ARBA" id="ARBA00022692"/>
    </source>
</evidence>
<dbReference type="GO" id="GO:0008320">
    <property type="term" value="F:protein transmembrane transporter activity"/>
    <property type="evidence" value="ECO:0007669"/>
    <property type="project" value="TreeGrafter"/>
</dbReference>
<proteinExistence type="inferred from homology"/>
<keyword evidence="8" id="KW-0811">Translocation</keyword>
<protein>
    <submittedName>
        <fullName evidence="13">Putative TIM17-mitochondrial inner membrane import translocase subunit</fullName>
    </submittedName>
</protein>
<dbReference type="PANTHER" id="PTHR10485:SF0">
    <property type="entry name" value="AT05822P-RELATED"/>
    <property type="match status" value="1"/>
</dbReference>
<evidence type="ECO:0000256" key="10">
    <source>
        <dbReference type="ARBA" id="ARBA00023136"/>
    </source>
</evidence>
<evidence type="ECO:0000256" key="2">
    <source>
        <dbReference type="ARBA" id="ARBA00008444"/>
    </source>
</evidence>
<evidence type="ECO:0000256" key="3">
    <source>
        <dbReference type="ARBA" id="ARBA00022448"/>
    </source>
</evidence>
<comment type="subcellular location">
    <subcellularLocation>
        <location evidence="1">Mitochondrion inner membrane</location>
        <topology evidence="1">Multi-pass membrane protein</topology>
    </subcellularLocation>
</comment>
<dbReference type="InParanoid" id="A0A316VIP3"/>
<dbReference type="Pfam" id="PF02466">
    <property type="entry name" value="Tim17"/>
    <property type="match status" value="1"/>
</dbReference>
<evidence type="ECO:0000256" key="6">
    <source>
        <dbReference type="ARBA" id="ARBA00022927"/>
    </source>
</evidence>
<organism evidence="13 14">
    <name type="scientific">Meira miltonrushii</name>
    <dbReference type="NCBI Taxonomy" id="1280837"/>
    <lineage>
        <taxon>Eukaryota</taxon>
        <taxon>Fungi</taxon>
        <taxon>Dikarya</taxon>
        <taxon>Basidiomycota</taxon>
        <taxon>Ustilaginomycotina</taxon>
        <taxon>Exobasidiomycetes</taxon>
        <taxon>Exobasidiales</taxon>
        <taxon>Brachybasidiaceae</taxon>
        <taxon>Meira</taxon>
    </lineage>
</organism>
<evidence type="ECO:0000256" key="7">
    <source>
        <dbReference type="ARBA" id="ARBA00022989"/>
    </source>
</evidence>
<keyword evidence="4 12" id="KW-0812">Transmembrane</keyword>
<keyword evidence="3" id="KW-0813">Transport</keyword>
<evidence type="ECO:0000256" key="12">
    <source>
        <dbReference type="SAM" id="Phobius"/>
    </source>
</evidence>
<keyword evidence="9" id="KW-0496">Mitochondrion</keyword>
<dbReference type="FunCoup" id="A0A316VIP3">
    <property type="interactions" value="117"/>
</dbReference>
<dbReference type="GeneID" id="37020645"/>
<dbReference type="STRING" id="1280837.A0A316VIP3"/>
<feature type="transmembrane region" description="Helical" evidence="12">
    <location>
        <begin position="19"/>
        <end position="36"/>
    </location>
</feature>
<evidence type="ECO:0000256" key="11">
    <source>
        <dbReference type="SAM" id="MobiDB-lite"/>
    </source>
</evidence>
<evidence type="ECO:0000256" key="9">
    <source>
        <dbReference type="ARBA" id="ARBA00023128"/>
    </source>
</evidence>
<comment type="similarity">
    <text evidence="2">Belongs to the Tim17/Tim22/Tim23 family.</text>
</comment>
<evidence type="ECO:0000256" key="5">
    <source>
        <dbReference type="ARBA" id="ARBA00022792"/>
    </source>
</evidence>
<feature type="compositionally biased region" description="Polar residues" evidence="11">
    <location>
        <begin position="150"/>
        <end position="171"/>
    </location>
</feature>
<keyword evidence="14" id="KW-1185">Reference proteome</keyword>